<sequence length="82" mass="9345">ASACVRMHFCSAMRADTSGRLRHYLDAAPADIKIELKQKASCFDFSNQLSFLTCFQKNSSKTTLPDSRLRTRDSRLFYSIFA</sequence>
<accession>A0ABW2DHP8</accession>
<feature type="non-terminal residue" evidence="1">
    <location>
        <position position="1"/>
    </location>
</feature>
<organism evidence="1 2">
    <name type="scientific">Rufibacter roseus</name>
    <dbReference type="NCBI Taxonomy" id="1567108"/>
    <lineage>
        <taxon>Bacteria</taxon>
        <taxon>Pseudomonadati</taxon>
        <taxon>Bacteroidota</taxon>
        <taxon>Cytophagia</taxon>
        <taxon>Cytophagales</taxon>
        <taxon>Hymenobacteraceae</taxon>
        <taxon>Rufibacter</taxon>
    </lineage>
</organism>
<gene>
    <name evidence="1" type="ORF">ACFQHR_00785</name>
</gene>
<dbReference type="RefSeq" id="WP_377130556.1">
    <property type="nucleotide sequence ID" value="NZ_JBHSYQ010000001.1"/>
</dbReference>
<dbReference type="EMBL" id="JBHSYQ010000001">
    <property type="protein sequence ID" value="MFC6996132.1"/>
    <property type="molecule type" value="Genomic_DNA"/>
</dbReference>
<reference evidence="2" key="1">
    <citation type="journal article" date="2019" name="Int. J. Syst. Evol. Microbiol.">
        <title>The Global Catalogue of Microorganisms (GCM) 10K type strain sequencing project: providing services to taxonomists for standard genome sequencing and annotation.</title>
        <authorList>
            <consortium name="The Broad Institute Genomics Platform"/>
            <consortium name="The Broad Institute Genome Sequencing Center for Infectious Disease"/>
            <person name="Wu L."/>
            <person name="Ma J."/>
        </authorList>
    </citation>
    <scope>NUCLEOTIDE SEQUENCE [LARGE SCALE GENOMIC DNA]</scope>
    <source>
        <strain evidence="2">CGMCC 4.7393</strain>
    </source>
</reference>
<protein>
    <submittedName>
        <fullName evidence="1">Uncharacterized protein</fullName>
    </submittedName>
</protein>
<comment type="caution">
    <text evidence="1">The sequence shown here is derived from an EMBL/GenBank/DDBJ whole genome shotgun (WGS) entry which is preliminary data.</text>
</comment>
<proteinExistence type="predicted"/>
<dbReference type="Proteomes" id="UP001596405">
    <property type="component" value="Unassembled WGS sequence"/>
</dbReference>
<evidence type="ECO:0000313" key="2">
    <source>
        <dbReference type="Proteomes" id="UP001596405"/>
    </source>
</evidence>
<keyword evidence="2" id="KW-1185">Reference proteome</keyword>
<evidence type="ECO:0000313" key="1">
    <source>
        <dbReference type="EMBL" id="MFC6996132.1"/>
    </source>
</evidence>
<name>A0ABW2DHP8_9BACT</name>